<comment type="caution">
    <text evidence="1">The sequence shown here is derived from an EMBL/GenBank/DDBJ whole genome shotgun (WGS) entry which is preliminary data.</text>
</comment>
<reference evidence="1 2" key="1">
    <citation type="submission" date="2021-09" db="EMBL/GenBank/DDBJ databases">
        <title>Genomic insights and catalytic innovation underlie evolution of tropane alkaloids biosynthesis.</title>
        <authorList>
            <person name="Wang Y.-J."/>
            <person name="Tian T."/>
            <person name="Huang J.-P."/>
            <person name="Huang S.-X."/>
        </authorList>
    </citation>
    <scope>NUCLEOTIDE SEQUENCE [LARGE SCALE GENOMIC DNA]</scope>
    <source>
        <strain evidence="1">KIB-2018</strain>
        <tissue evidence="1">Leaf</tissue>
    </source>
</reference>
<evidence type="ECO:0000313" key="2">
    <source>
        <dbReference type="Proteomes" id="UP001159364"/>
    </source>
</evidence>
<dbReference type="PANTHER" id="PTHR35317:SF31">
    <property type="entry name" value="DUF4219 DOMAIN-CONTAINING PROTEIN"/>
    <property type="match status" value="1"/>
</dbReference>
<sequence>MVASNSATLLPPSFNGENYHIWVVKMKAHLRGLGLWQWVEEERELPALRNNSTLNQIRAHEEEVAKAPRVIMTCETAKSAWDVLKELYQDNERMKKMQVLNLKRDFVALSLKEHESIQEYSDRLMTLVNNIRLLGEDLFESKIIEKIFISLPEKFEAKISSLEDSRDINDLTLSELINALQTQEQRRAMWKVEI</sequence>
<dbReference type="EMBL" id="JAIWQS010000007">
    <property type="protein sequence ID" value="KAJ8758587.1"/>
    <property type="molecule type" value="Genomic_DNA"/>
</dbReference>
<protein>
    <recommendedName>
        <fullName evidence="3">DUF4219 domain-containing protein</fullName>
    </recommendedName>
</protein>
<organism evidence="1 2">
    <name type="scientific">Erythroxylum novogranatense</name>
    <dbReference type="NCBI Taxonomy" id="1862640"/>
    <lineage>
        <taxon>Eukaryota</taxon>
        <taxon>Viridiplantae</taxon>
        <taxon>Streptophyta</taxon>
        <taxon>Embryophyta</taxon>
        <taxon>Tracheophyta</taxon>
        <taxon>Spermatophyta</taxon>
        <taxon>Magnoliopsida</taxon>
        <taxon>eudicotyledons</taxon>
        <taxon>Gunneridae</taxon>
        <taxon>Pentapetalae</taxon>
        <taxon>rosids</taxon>
        <taxon>fabids</taxon>
        <taxon>Malpighiales</taxon>
        <taxon>Erythroxylaceae</taxon>
        <taxon>Erythroxylum</taxon>
    </lineage>
</organism>
<evidence type="ECO:0000313" key="1">
    <source>
        <dbReference type="EMBL" id="KAJ8758587.1"/>
    </source>
</evidence>
<dbReference type="Proteomes" id="UP001159364">
    <property type="component" value="Linkage Group LG07"/>
</dbReference>
<accession>A0AAV8SVW9</accession>
<dbReference type="PANTHER" id="PTHR35317">
    <property type="entry name" value="OS04G0629600 PROTEIN"/>
    <property type="match status" value="1"/>
</dbReference>
<keyword evidence="2" id="KW-1185">Reference proteome</keyword>
<evidence type="ECO:0008006" key="3">
    <source>
        <dbReference type="Google" id="ProtNLM"/>
    </source>
</evidence>
<proteinExistence type="predicted"/>
<name>A0AAV8SVW9_9ROSI</name>
<dbReference type="AlphaFoldDB" id="A0AAV8SVW9"/>
<dbReference type="Pfam" id="PF14223">
    <property type="entry name" value="Retrotran_gag_2"/>
    <property type="match status" value="1"/>
</dbReference>
<gene>
    <name evidence="1" type="ORF">K2173_000308</name>
</gene>